<evidence type="ECO:0000256" key="1">
    <source>
        <dbReference type="SAM" id="Coils"/>
    </source>
</evidence>
<feature type="domain" description="GOLD" evidence="3">
    <location>
        <begin position="183"/>
        <end position="299"/>
    </location>
</feature>
<feature type="region of interest" description="Disordered" evidence="2">
    <location>
        <begin position="663"/>
        <end position="692"/>
    </location>
</feature>
<feature type="compositionally biased region" description="Acidic residues" evidence="2">
    <location>
        <begin position="731"/>
        <end position="742"/>
    </location>
</feature>
<feature type="region of interest" description="Disordered" evidence="2">
    <location>
        <begin position="706"/>
        <end position="791"/>
    </location>
</feature>
<sequence>MADVAEAVLDVAPPAPDENSADSPDPPPNAPESAENDDADADRFLDVVVTSVDAAPPSVTQSIASSLSASGLNAFNVEFVVTKGATSYCIERPLNALFDVLNSIQAAAPKVQRPSEDANEPPALPEFPPKGNRYDSVVAHWCGEMNVFLAAHRSGMLELHPDWLSFVAERDEDKGARMHMTAVDFILQPFPLEKFYVPRGSQHQVTIQVTAKKEDDSPHFIVWKFELEDFDVDFSVSFAPQPYEQPVEIVHARTRYVSTTTGRAVEGLYRCLRPGKATLVWDNSYSRIRGKNVLYQVQVVSTSIMESATAAADALDEAVQAEKARDEERDAALSTALIVSPGSPPDANQQYGYSAYIPEAIAQQSWLLSAPINVAGHLASKLFGSQEETAVIPSSRSQRGGGSDGEARSLLEELNGLNMQLMERMESLEDSVARLTAERDQERSKTHMAIVEKENLANEVKAKEQELASIAGELQRIQREREAWREIQAERDALLEEKHRWAMTDDFDGGDEEASTLASEMDSATRNRLEKELGQAEAAVLRCRAELGYPLNNHLTGTSTRLEKIAREMAATKQQYEEQMQTWEQERLQLTQQLVKARGQRRVLVTEIRNMRTQSEGQIAVAMAEASEARMVNKRLKKQNELLLTQIRTLINEAEDNEKKLQEARDRLEQEQRQKQQKVVQESGRENGDPGTKAAVKLVNLSVASESPSLDPMHQGHDTQHNDGSSSQESHEEEQVDEEEDSTVPYTLNEDDIAILNGRPPPSASLKPAYASSSERRKEAQTLTFSASEREIDHENPYRSRLVVFFEERDPDKLAEVDEMLATYKGVEESLFESLELKYSFMELNQRIAQAM</sequence>
<feature type="region of interest" description="Disordered" evidence="2">
    <location>
        <begin position="1"/>
        <end position="39"/>
    </location>
</feature>
<dbReference type="InterPro" id="IPR009038">
    <property type="entry name" value="GOLD_dom"/>
</dbReference>
<evidence type="ECO:0000259" key="3">
    <source>
        <dbReference type="PROSITE" id="PS50866"/>
    </source>
</evidence>
<gene>
    <name evidence="4" type="ORF">Plil01_001597100</name>
</gene>
<name>A0A9W6XGD7_9STRA</name>
<reference evidence="4" key="1">
    <citation type="submission" date="2023-04" db="EMBL/GenBank/DDBJ databases">
        <title>Phytophthora lilii NBRC 32176.</title>
        <authorList>
            <person name="Ichikawa N."/>
            <person name="Sato H."/>
            <person name="Tonouchi N."/>
        </authorList>
    </citation>
    <scope>NUCLEOTIDE SEQUENCE</scope>
    <source>
        <strain evidence="4">NBRC 32176</strain>
    </source>
</reference>
<dbReference type="OrthoDB" id="1434354at2759"/>
<proteinExistence type="predicted"/>
<feature type="coiled-coil region" evidence="1">
    <location>
        <begin position="526"/>
        <end position="600"/>
    </location>
</feature>
<feature type="region of interest" description="Disordered" evidence="2">
    <location>
        <begin position="110"/>
        <end position="129"/>
    </location>
</feature>
<feature type="coiled-coil region" evidence="1">
    <location>
        <begin position="411"/>
        <end position="497"/>
    </location>
</feature>
<organism evidence="4 5">
    <name type="scientific">Phytophthora lilii</name>
    <dbReference type="NCBI Taxonomy" id="2077276"/>
    <lineage>
        <taxon>Eukaryota</taxon>
        <taxon>Sar</taxon>
        <taxon>Stramenopiles</taxon>
        <taxon>Oomycota</taxon>
        <taxon>Peronosporomycetes</taxon>
        <taxon>Peronosporales</taxon>
        <taxon>Peronosporaceae</taxon>
        <taxon>Phytophthora</taxon>
    </lineage>
</organism>
<evidence type="ECO:0000313" key="5">
    <source>
        <dbReference type="Proteomes" id="UP001165083"/>
    </source>
</evidence>
<comment type="caution">
    <text evidence="4">The sequence shown here is derived from an EMBL/GenBank/DDBJ whole genome shotgun (WGS) entry which is preliminary data.</text>
</comment>
<dbReference type="Proteomes" id="UP001165083">
    <property type="component" value="Unassembled WGS sequence"/>
</dbReference>
<dbReference type="SUPFAM" id="SSF101576">
    <property type="entry name" value="Supernatant protein factor (SPF), C-terminal domain"/>
    <property type="match status" value="1"/>
</dbReference>
<evidence type="ECO:0000313" key="4">
    <source>
        <dbReference type="EMBL" id="GMF38081.1"/>
    </source>
</evidence>
<dbReference type="EMBL" id="BSXW01001629">
    <property type="protein sequence ID" value="GMF38081.1"/>
    <property type="molecule type" value="Genomic_DNA"/>
</dbReference>
<protein>
    <submittedName>
        <fullName evidence="4">Unnamed protein product</fullName>
    </submittedName>
</protein>
<feature type="compositionally biased region" description="Basic and acidic residues" evidence="2">
    <location>
        <begin position="663"/>
        <end position="674"/>
    </location>
</feature>
<dbReference type="InterPro" id="IPR036598">
    <property type="entry name" value="GOLD_dom_sf"/>
</dbReference>
<keyword evidence="1" id="KW-0175">Coiled coil</keyword>
<dbReference type="Gene3D" id="2.60.120.680">
    <property type="entry name" value="GOLD domain"/>
    <property type="match status" value="1"/>
</dbReference>
<accession>A0A9W6XGD7</accession>
<dbReference type="AlphaFoldDB" id="A0A9W6XGD7"/>
<keyword evidence="5" id="KW-1185">Reference proteome</keyword>
<dbReference type="PROSITE" id="PS50866">
    <property type="entry name" value="GOLD"/>
    <property type="match status" value="1"/>
</dbReference>
<evidence type="ECO:0000256" key="2">
    <source>
        <dbReference type="SAM" id="MobiDB-lite"/>
    </source>
</evidence>